<dbReference type="Proteomes" id="UP000829196">
    <property type="component" value="Unassembled WGS sequence"/>
</dbReference>
<evidence type="ECO:0000313" key="3">
    <source>
        <dbReference type="Proteomes" id="UP000829196"/>
    </source>
</evidence>
<organism evidence="2 3">
    <name type="scientific">Dendrobium nobile</name>
    <name type="common">Orchid</name>
    <dbReference type="NCBI Taxonomy" id="94219"/>
    <lineage>
        <taxon>Eukaryota</taxon>
        <taxon>Viridiplantae</taxon>
        <taxon>Streptophyta</taxon>
        <taxon>Embryophyta</taxon>
        <taxon>Tracheophyta</taxon>
        <taxon>Spermatophyta</taxon>
        <taxon>Magnoliopsida</taxon>
        <taxon>Liliopsida</taxon>
        <taxon>Asparagales</taxon>
        <taxon>Orchidaceae</taxon>
        <taxon>Epidendroideae</taxon>
        <taxon>Malaxideae</taxon>
        <taxon>Dendrobiinae</taxon>
        <taxon>Dendrobium</taxon>
    </lineage>
</organism>
<dbReference type="InterPro" id="IPR013103">
    <property type="entry name" value="RVT_2"/>
</dbReference>
<accession>A0A8T3AI68</accession>
<comment type="caution">
    <text evidence="2">The sequence shown here is derived from an EMBL/GenBank/DDBJ whole genome shotgun (WGS) entry which is preliminary data.</text>
</comment>
<evidence type="ECO:0000259" key="1">
    <source>
        <dbReference type="Pfam" id="PF07727"/>
    </source>
</evidence>
<dbReference type="EMBL" id="JAGYWB010000016">
    <property type="protein sequence ID" value="KAI0495848.1"/>
    <property type="molecule type" value="Genomic_DNA"/>
</dbReference>
<name>A0A8T3AI68_DENNO</name>
<feature type="domain" description="Reverse transcriptase Ty1/copia-type" evidence="1">
    <location>
        <begin position="2"/>
        <end position="126"/>
    </location>
</feature>
<sequence length="127" mass="15172">MKWNVFQIDVKSAFFNGNLEEDIYINQLHGFIIKGKEEKVYKLKKALYGLKQASRAWYWRLDSYFQKKGFHISESEHTLYVLTKKGDFLIVCIYVDDIIYYGSYNMLIERFKVDMTDLGLLHYFLGL</sequence>
<dbReference type="SUPFAM" id="SSF56672">
    <property type="entry name" value="DNA/RNA polymerases"/>
    <property type="match status" value="1"/>
</dbReference>
<dbReference type="InterPro" id="IPR043502">
    <property type="entry name" value="DNA/RNA_pol_sf"/>
</dbReference>
<gene>
    <name evidence="2" type="ORF">KFK09_022155</name>
</gene>
<dbReference type="Pfam" id="PF07727">
    <property type="entry name" value="RVT_2"/>
    <property type="match status" value="1"/>
</dbReference>
<protein>
    <recommendedName>
        <fullName evidence="1">Reverse transcriptase Ty1/copia-type domain-containing protein</fullName>
    </recommendedName>
</protein>
<dbReference type="AlphaFoldDB" id="A0A8T3AI68"/>
<dbReference type="OrthoDB" id="661927at2759"/>
<evidence type="ECO:0000313" key="2">
    <source>
        <dbReference type="EMBL" id="KAI0495848.1"/>
    </source>
</evidence>
<keyword evidence="3" id="KW-1185">Reference proteome</keyword>
<proteinExistence type="predicted"/>
<reference evidence="2" key="1">
    <citation type="journal article" date="2022" name="Front. Genet.">
        <title>Chromosome-Scale Assembly of the Dendrobium nobile Genome Provides Insights Into the Molecular Mechanism of the Biosynthesis of the Medicinal Active Ingredient of Dendrobium.</title>
        <authorList>
            <person name="Xu Q."/>
            <person name="Niu S.-C."/>
            <person name="Li K.-L."/>
            <person name="Zheng P.-J."/>
            <person name="Zhang X.-J."/>
            <person name="Jia Y."/>
            <person name="Liu Y."/>
            <person name="Niu Y.-X."/>
            <person name="Yu L.-H."/>
            <person name="Chen D.-F."/>
            <person name="Zhang G.-Q."/>
        </authorList>
    </citation>
    <scope>NUCLEOTIDE SEQUENCE</scope>
    <source>
        <tissue evidence="2">Leaf</tissue>
    </source>
</reference>